<organism evidence="6 7">
    <name type="scientific">Rubinisphaera italica</name>
    <dbReference type="NCBI Taxonomy" id="2527969"/>
    <lineage>
        <taxon>Bacteria</taxon>
        <taxon>Pseudomonadati</taxon>
        <taxon>Planctomycetota</taxon>
        <taxon>Planctomycetia</taxon>
        <taxon>Planctomycetales</taxon>
        <taxon>Planctomycetaceae</taxon>
        <taxon>Rubinisphaera</taxon>
    </lineage>
</organism>
<dbReference type="InterPro" id="IPR010099">
    <property type="entry name" value="SDR39U1"/>
</dbReference>
<evidence type="ECO:0000313" key="7">
    <source>
        <dbReference type="Proteomes" id="UP000316095"/>
    </source>
</evidence>
<proteinExistence type="inferred from homology"/>
<feature type="domain" description="NAD-dependent epimerase/dehydratase" evidence="3">
    <location>
        <begin position="159"/>
        <end position="280"/>
    </location>
</feature>
<reference evidence="6 7" key="1">
    <citation type="submission" date="2019-02" db="EMBL/GenBank/DDBJ databases">
        <title>Deep-cultivation of Planctomycetes and their phenomic and genomic characterization uncovers novel biology.</title>
        <authorList>
            <person name="Wiegand S."/>
            <person name="Jogler M."/>
            <person name="Boedeker C."/>
            <person name="Pinto D."/>
            <person name="Vollmers J."/>
            <person name="Rivas-Marin E."/>
            <person name="Kohn T."/>
            <person name="Peeters S.H."/>
            <person name="Heuer A."/>
            <person name="Rast P."/>
            <person name="Oberbeckmann S."/>
            <person name="Bunk B."/>
            <person name="Jeske O."/>
            <person name="Meyerdierks A."/>
            <person name="Storesund J.E."/>
            <person name="Kallscheuer N."/>
            <person name="Luecker S."/>
            <person name="Lage O.M."/>
            <person name="Pohl T."/>
            <person name="Merkel B.J."/>
            <person name="Hornburger P."/>
            <person name="Mueller R.-W."/>
            <person name="Bruemmer F."/>
            <person name="Labrenz M."/>
            <person name="Spormann A.M."/>
            <person name="Op Den Camp H."/>
            <person name="Overmann J."/>
            <person name="Amann R."/>
            <person name="Jetten M.S.M."/>
            <person name="Mascher T."/>
            <person name="Medema M.H."/>
            <person name="Devos D.P."/>
            <person name="Kaster A.-K."/>
            <person name="Ovreas L."/>
            <person name="Rohde M."/>
            <person name="Galperin M.Y."/>
            <person name="Jogler C."/>
        </authorList>
    </citation>
    <scope>NUCLEOTIDE SEQUENCE [LARGE SCALE GENOMIC DNA]</scope>
    <source>
        <strain evidence="6 7">Pan54</strain>
    </source>
</reference>
<dbReference type="InterPro" id="IPR036291">
    <property type="entry name" value="NAD(P)-bd_dom_sf"/>
</dbReference>
<dbReference type="CDD" id="cd07820">
    <property type="entry name" value="SRPBCC_3"/>
    <property type="match status" value="1"/>
</dbReference>
<dbReference type="InterPro" id="IPR005031">
    <property type="entry name" value="COQ10_START"/>
</dbReference>
<name>A0A5C5XGX5_9PLAN</name>
<sequence>MRFTKTIRLNVPAQFAFDWHARPGALYRLLPPWEDIRILQESNGIQVGERVIMTVPMGPTRKKWVAEHTDFQDGREFQDVQVSGPFASWKHRHIFRPIDQTTCEMTDEITNELPFGPLGKLGSSFATSKLDAMFAYRHARTATELDIHYEWREVPRKRILISGSSGLIGTSLVSFLRTGGHEVIRLVRDKAEAESNPQAIFWDIKAGEIDREKLEGIDAIIHLGGAGLADHRWTKEYKETIIQSRVQSTKLLANTMASLENKPDVFISTSAIGYYGDRGDEVLTEKSTSGVGFLPEIGREWEDAAEPARLAGIRVVHPRVGVVLTPAGAALQKLLTPFKLGGGGVVGPGSQYWSTISIHDVVGIYHYCMMKESIEGPVNTVIPQETTNREFVKTLGKVLYRPTIAPLPSIAVKMMLGEMGKPLLLDSTRVQPRILLENGYRFQTETLEQTLRQVLGRF</sequence>
<dbReference type="OrthoDB" id="9801773at2"/>
<dbReference type="InterPro" id="IPR023393">
    <property type="entry name" value="START-like_dom_sf"/>
</dbReference>
<comment type="similarity">
    <text evidence="2">Belongs to the NAD(P)-dependent epimerase/dehydratase family. SDR39U1 subfamily.</text>
</comment>
<dbReference type="AlphaFoldDB" id="A0A5C5XGX5"/>
<keyword evidence="7" id="KW-1185">Reference proteome</keyword>
<evidence type="ECO:0000256" key="2">
    <source>
        <dbReference type="ARBA" id="ARBA00009353"/>
    </source>
</evidence>
<dbReference type="SUPFAM" id="SSF55961">
    <property type="entry name" value="Bet v1-like"/>
    <property type="match status" value="1"/>
</dbReference>
<comment type="similarity">
    <text evidence="1">Belongs to the ribosome association toxin RatA family.</text>
</comment>
<dbReference type="EMBL" id="SJPG01000001">
    <property type="protein sequence ID" value="TWT61122.1"/>
    <property type="molecule type" value="Genomic_DNA"/>
</dbReference>
<evidence type="ECO:0000313" key="6">
    <source>
        <dbReference type="EMBL" id="TWT61122.1"/>
    </source>
</evidence>
<evidence type="ECO:0000256" key="1">
    <source>
        <dbReference type="ARBA" id="ARBA00008918"/>
    </source>
</evidence>
<accession>A0A5C5XGX5</accession>
<protein>
    <submittedName>
        <fullName evidence="6">Epimerase family protein</fullName>
    </submittedName>
</protein>
<comment type="caution">
    <text evidence="6">The sequence shown here is derived from an EMBL/GenBank/DDBJ whole genome shotgun (WGS) entry which is preliminary data.</text>
</comment>
<dbReference type="SUPFAM" id="SSF51735">
    <property type="entry name" value="NAD(P)-binding Rossmann-fold domains"/>
    <property type="match status" value="1"/>
</dbReference>
<dbReference type="RefSeq" id="WP_146503152.1">
    <property type="nucleotide sequence ID" value="NZ_SJPG01000001.1"/>
</dbReference>
<dbReference type="PANTHER" id="PTHR11092:SF0">
    <property type="entry name" value="EPIMERASE FAMILY PROTEIN SDR39U1"/>
    <property type="match status" value="1"/>
</dbReference>
<dbReference type="Gene3D" id="3.40.50.720">
    <property type="entry name" value="NAD(P)-binding Rossmann-like Domain"/>
    <property type="match status" value="1"/>
</dbReference>
<dbReference type="Pfam" id="PF01370">
    <property type="entry name" value="Epimerase"/>
    <property type="match status" value="1"/>
</dbReference>
<dbReference type="Pfam" id="PF08338">
    <property type="entry name" value="DUF1731"/>
    <property type="match status" value="1"/>
</dbReference>
<evidence type="ECO:0000259" key="3">
    <source>
        <dbReference type="Pfam" id="PF01370"/>
    </source>
</evidence>
<dbReference type="PANTHER" id="PTHR11092">
    <property type="entry name" value="SUGAR NUCLEOTIDE EPIMERASE RELATED"/>
    <property type="match status" value="1"/>
</dbReference>
<evidence type="ECO:0000259" key="5">
    <source>
        <dbReference type="Pfam" id="PF08338"/>
    </source>
</evidence>
<dbReference type="InterPro" id="IPR013549">
    <property type="entry name" value="DUF1731"/>
</dbReference>
<dbReference type="Gene3D" id="3.30.530.20">
    <property type="match status" value="1"/>
</dbReference>
<feature type="domain" description="Coenzyme Q-binding protein COQ10 START" evidence="4">
    <location>
        <begin position="10"/>
        <end position="132"/>
    </location>
</feature>
<dbReference type="NCBIfam" id="TIGR01777">
    <property type="entry name" value="yfcH"/>
    <property type="match status" value="1"/>
</dbReference>
<dbReference type="Pfam" id="PF03364">
    <property type="entry name" value="Polyketide_cyc"/>
    <property type="match status" value="1"/>
</dbReference>
<evidence type="ECO:0000259" key="4">
    <source>
        <dbReference type="Pfam" id="PF03364"/>
    </source>
</evidence>
<dbReference type="Proteomes" id="UP000316095">
    <property type="component" value="Unassembled WGS sequence"/>
</dbReference>
<feature type="domain" description="DUF1731" evidence="5">
    <location>
        <begin position="408"/>
        <end position="454"/>
    </location>
</feature>
<gene>
    <name evidence="6" type="ORF">Pan54_18570</name>
</gene>
<dbReference type="InterPro" id="IPR001509">
    <property type="entry name" value="Epimerase_deHydtase"/>
</dbReference>